<dbReference type="InterPro" id="IPR008441">
    <property type="entry name" value="AfumC-like_glycosyl_Trfase"/>
</dbReference>
<gene>
    <name evidence="1" type="ORF">GTPT_3209</name>
</gene>
<dbReference type="eggNOG" id="COG3774">
    <property type="taxonomic scope" value="Bacteria"/>
</dbReference>
<dbReference type="GO" id="GO:0051999">
    <property type="term" value="P:mannosyl-inositol phosphorylceramide biosynthetic process"/>
    <property type="evidence" value="ECO:0007669"/>
    <property type="project" value="TreeGrafter"/>
</dbReference>
<dbReference type="AlphaFoldDB" id="A0A085JA76"/>
<dbReference type="InterPro" id="IPR051706">
    <property type="entry name" value="Glycosyltransferase_domain"/>
</dbReference>
<dbReference type="Proteomes" id="UP000028602">
    <property type="component" value="Unassembled WGS sequence"/>
</dbReference>
<reference evidence="1 2" key="1">
    <citation type="submission" date="2014-05" db="EMBL/GenBank/DDBJ databases">
        <title>ATOL: Assembling a taxonomically balanced genome-scale reconstruction of the evolutionary history of the Enterobacteriaceae.</title>
        <authorList>
            <person name="Plunkett G.III."/>
            <person name="Neeno-Eckwall E.C."/>
            <person name="Glasner J.D."/>
            <person name="Perna N.T."/>
        </authorList>
    </citation>
    <scope>NUCLEOTIDE SEQUENCE [LARGE SCALE GENOMIC DNA]</scope>
    <source>
        <strain evidence="1 2">ATCC 33301</strain>
    </source>
</reference>
<dbReference type="Pfam" id="PF05704">
    <property type="entry name" value="Caps_synth"/>
    <property type="match status" value="1"/>
</dbReference>
<dbReference type="EMBL" id="JMPR01000048">
    <property type="protein sequence ID" value="KFD17372.1"/>
    <property type="molecule type" value="Genomic_DNA"/>
</dbReference>
<protein>
    <submittedName>
        <fullName evidence="1">Polyprotein</fullName>
    </submittedName>
</protein>
<name>A0A085JA76_9GAMM</name>
<proteinExistence type="predicted"/>
<evidence type="ECO:0000313" key="1">
    <source>
        <dbReference type="EMBL" id="KFD17372.1"/>
    </source>
</evidence>
<dbReference type="GO" id="GO:0000030">
    <property type="term" value="F:mannosyltransferase activity"/>
    <property type="evidence" value="ECO:0007669"/>
    <property type="project" value="TreeGrafter"/>
</dbReference>
<sequence>MTKDIKRSVVFFIKKSYFFLRFLISCFTGRKIPMINPKDLYSPEYCLDIRNEECDNKAGELPKIIWMYWDDPFLDEYLNKLVVNISELNPTYSVKLLNKKNFNAYLPYLKFNDSVNLSSAHKSDVIRLCLLRDYGGVWIDISTIFFEDLSWVENSFKRYDYDVVGFFRKVSTCDFNKPIIENWFLASRPGNKFIKHWLSEFYPIISLGSDSYYKKLKERGDFSEIKQLVDNPGYLLSYLAAQIVMNQHPDRFSFFLRCCEENAFFYQRLVSWKPHLVTYLLARVESLGVKPEIIKLTKSDRLLFKWVSCARLIKKRSILFFLK</sequence>
<comment type="caution">
    <text evidence="1">The sequence shown here is derived from an EMBL/GenBank/DDBJ whole genome shotgun (WGS) entry which is preliminary data.</text>
</comment>
<dbReference type="SUPFAM" id="SSF53448">
    <property type="entry name" value="Nucleotide-diphospho-sugar transferases"/>
    <property type="match status" value="1"/>
</dbReference>
<dbReference type="PANTHER" id="PTHR32385">
    <property type="entry name" value="MANNOSYL PHOSPHORYLINOSITOL CERAMIDE SYNTHASE"/>
    <property type="match status" value="1"/>
</dbReference>
<dbReference type="RefSeq" id="WP_051845741.1">
    <property type="nucleotide sequence ID" value="NZ_ATMJ01000066.1"/>
</dbReference>
<dbReference type="PANTHER" id="PTHR32385:SF15">
    <property type="entry name" value="INOSITOL PHOSPHOCERAMIDE MANNOSYLTRANSFERASE 1"/>
    <property type="match status" value="1"/>
</dbReference>
<accession>A0A085JA76</accession>
<keyword evidence="2" id="KW-1185">Reference proteome</keyword>
<evidence type="ECO:0000313" key="2">
    <source>
        <dbReference type="Proteomes" id="UP000028602"/>
    </source>
</evidence>
<dbReference type="Gene3D" id="3.90.550.20">
    <property type="match status" value="1"/>
</dbReference>
<dbReference type="InterPro" id="IPR029044">
    <property type="entry name" value="Nucleotide-diphossugar_trans"/>
</dbReference>
<organism evidence="1 2">
    <name type="scientific">Tatumella ptyseos ATCC 33301</name>
    <dbReference type="NCBI Taxonomy" id="1005995"/>
    <lineage>
        <taxon>Bacteria</taxon>
        <taxon>Pseudomonadati</taxon>
        <taxon>Pseudomonadota</taxon>
        <taxon>Gammaproteobacteria</taxon>
        <taxon>Enterobacterales</taxon>
        <taxon>Erwiniaceae</taxon>
        <taxon>Tatumella</taxon>
    </lineage>
</organism>
<dbReference type="GO" id="GO:0016020">
    <property type="term" value="C:membrane"/>
    <property type="evidence" value="ECO:0007669"/>
    <property type="project" value="GOC"/>
</dbReference>
<dbReference type="OrthoDB" id="9802881at2"/>